<evidence type="ECO:0000313" key="12">
    <source>
        <dbReference type="Proteomes" id="UP001595897"/>
    </source>
</evidence>
<dbReference type="InterPro" id="IPR003395">
    <property type="entry name" value="RecF/RecN/SMC_N"/>
</dbReference>
<feature type="binding site" evidence="9">
    <location>
        <begin position="30"/>
        <end position="37"/>
    </location>
    <ligand>
        <name>ATP</name>
        <dbReference type="ChEBI" id="CHEBI:30616"/>
    </ligand>
</feature>
<evidence type="ECO:0000256" key="4">
    <source>
        <dbReference type="ARBA" id="ARBA00022490"/>
    </source>
</evidence>
<keyword evidence="4 9" id="KW-0963">Cytoplasm</keyword>
<name>A0ABV9LSI8_9ALTE</name>
<dbReference type="Proteomes" id="UP001595897">
    <property type="component" value="Unassembled WGS sequence"/>
</dbReference>
<dbReference type="Pfam" id="PF02463">
    <property type="entry name" value="SMC_N"/>
    <property type="match status" value="1"/>
</dbReference>
<evidence type="ECO:0000313" key="11">
    <source>
        <dbReference type="EMBL" id="MFC4698795.1"/>
    </source>
</evidence>
<comment type="caution">
    <text evidence="11">The sequence shown here is derived from an EMBL/GenBank/DDBJ whole genome shotgun (WGS) entry which is preliminary data.</text>
</comment>
<dbReference type="PANTHER" id="PTHR32182:SF0">
    <property type="entry name" value="DNA REPLICATION AND REPAIR PROTEIN RECF"/>
    <property type="match status" value="1"/>
</dbReference>
<feature type="domain" description="RecF/RecN/SMC N-terminal" evidence="10">
    <location>
        <begin position="3"/>
        <end position="357"/>
    </location>
</feature>
<keyword evidence="6 9" id="KW-0547">Nucleotide-binding</keyword>
<evidence type="ECO:0000256" key="7">
    <source>
        <dbReference type="ARBA" id="ARBA00022840"/>
    </source>
</evidence>
<dbReference type="HAMAP" id="MF_00365">
    <property type="entry name" value="RecF"/>
    <property type="match status" value="1"/>
</dbReference>
<dbReference type="RefSeq" id="WP_382405446.1">
    <property type="nucleotide sequence ID" value="NZ_JBHSGU010000001.1"/>
</dbReference>
<keyword evidence="12" id="KW-1185">Reference proteome</keyword>
<keyword evidence="9" id="KW-0227">DNA damage</keyword>
<comment type="subcellular location">
    <subcellularLocation>
        <location evidence="1 9">Cytoplasm</location>
    </subcellularLocation>
</comment>
<evidence type="ECO:0000256" key="2">
    <source>
        <dbReference type="ARBA" id="ARBA00008016"/>
    </source>
</evidence>
<sequence>MHITQLRLNHFRNFTETRINPSASFNMIYGLNGAGKSSILEAIHLLGYGRSFRTNKANTIIQTDALSATSFCKFQAQDGEQVLGASRSKADGFVFNINAEKTRRISDIAKILPIQIFTPQSSDLILGAPMLRRRFIDWLVFHVEQSFIQSSKAFSSALEQRNALLKMSFGKPVSWFSQQDVWSTIITKHGEIISQHRKHYLNALNGQLKALYREFKPDVEIELRYNLGWDSGCRLEEAIDGRLDKDIARGNTSSGPHKADIQFLVNGKSASEYLSRGQLRVLVSLLLVAQVRLLKQCTGKSCIFLVDDIAAELDVGTREFFLDTIVAENAQVFVTAIEKQQLSFAEKYNNKKVFHVKHDHVNEE</sequence>
<accession>A0ABV9LSI8</accession>
<dbReference type="InterPro" id="IPR042174">
    <property type="entry name" value="RecF_2"/>
</dbReference>
<evidence type="ECO:0000256" key="1">
    <source>
        <dbReference type="ARBA" id="ARBA00004496"/>
    </source>
</evidence>
<keyword evidence="9" id="KW-0234">DNA repair</keyword>
<dbReference type="SUPFAM" id="SSF52540">
    <property type="entry name" value="P-loop containing nucleoside triphosphate hydrolases"/>
    <property type="match status" value="1"/>
</dbReference>
<protein>
    <recommendedName>
        <fullName evidence="3 9">DNA replication and repair protein RecF</fullName>
    </recommendedName>
</protein>
<dbReference type="InterPro" id="IPR018078">
    <property type="entry name" value="DNA-binding_RecF_CS"/>
</dbReference>
<keyword evidence="9" id="KW-0742">SOS response</keyword>
<evidence type="ECO:0000256" key="8">
    <source>
        <dbReference type="ARBA" id="ARBA00023125"/>
    </source>
</evidence>
<keyword evidence="7 9" id="KW-0067">ATP-binding</keyword>
<dbReference type="Gene3D" id="3.40.50.300">
    <property type="entry name" value="P-loop containing nucleotide triphosphate hydrolases"/>
    <property type="match status" value="1"/>
</dbReference>
<dbReference type="NCBIfam" id="TIGR00611">
    <property type="entry name" value="recf"/>
    <property type="match status" value="1"/>
</dbReference>
<keyword evidence="8 9" id="KW-0238">DNA-binding</keyword>
<dbReference type="InterPro" id="IPR027417">
    <property type="entry name" value="P-loop_NTPase"/>
</dbReference>
<dbReference type="PROSITE" id="PS00617">
    <property type="entry name" value="RECF_1"/>
    <property type="match status" value="1"/>
</dbReference>
<evidence type="ECO:0000256" key="6">
    <source>
        <dbReference type="ARBA" id="ARBA00022741"/>
    </source>
</evidence>
<gene>
    <name evidence="9 11" type="primary">recF</name>
    <name evidence="11" type="ORF">ACFO4O_01290</name>
</gene>
<comment type="function">
    <text evidence="9">The RecF protein is involved in DNA metabolism; it is required for DNA replication and normal SOS inducibility. RecF binds preferentially to single-stranded, linear DNA. It also seems to bind ATP.</text>
</comment>
<evidence type="ECO:0000256" key="5">
    <source>
        <dbReference type="ARBA" id="ARBA00022705"/>
    </source>
</evidence>
<keyword evidence="5 9" id="KW-0235">DNA replication</keyword>
<dbReference type="PANTHER" id="PTHR32182">
    <property type="entry name" value="DNA REPLICATION AND REPAIR PROTEIN RECF"/>
    <property type="match status" value="1"/>
</dbReference>
<evidence type="ECO:0000256" key="9">
    <source>
        <dbReference type="HAMAP-Rule" id="MF_00365"/>
    </source>
</evidence>
<comment type="similarity">
    <text evidence="2 9">Belongs to the RecF family.</text>
</comment>
<dbReference type="InterPro" id="IPR001238">
    <property type="entry name" value="DNA-binding_RecF"/>
</dbReference>
<proteinExistence type="inferred from homology"/>
<evidence type="ECO:0000259" key="10">
    <source>
        <dbReference type="Pfam" id="PF02463"/>
    </source>
</evidence>
<organism evidence="11 12">
    <name type="scientific">Glaciecola siphonariae</name>
    <dbReference type="NCBI Taxonomy" id="521012"/>
    <lineage>
        <taxon>Bacteria</taxon>
        <taxon>Pseudomonadati</taxon>
        <taxon>Pseudomonadota</taxon>
        <taxon>Gammaproteobacteria</taxon>
        <taxon>Alteromonadales</taxon>
        <taxon>Alteromonadaceae</taxon>
        <taxon>Glaciecola</taxon>
    </lineage>
</organism>
<reference evidence="12" key="1">
    <citation type="journal article" date="2019" name="Int. J. Syst. Evol. Microbiol.">
        <title>The Global Catalogue of Microorganisms (GCM) 10K type strain sequencing project: providing services to taxonomists for standard genome sequencing and annotation.</title>
        <authorList>
            <consortium name="The Broad Institute Genomics Platform"/>
            <consortium name="The Broad Institute Genome Sequencing Center for Infectious Disease"/>
            <person name="Wu L."/>
            <person name="Ma J."/>
        </authorList>
    </citation>
    <scope>NUCLEOTIDE SEQUENCE [LARGE SCALE GENOMIC DNA]</scope>
    <source>
        <strain evidence="12">KACC 12507</strain>
    </source>
</reference>
<dbReference type="Gene3D" id="1.20.1050.90">
    <property type="entry name" value="RecF/RecN/SMC, N-terminal domain"/>
    <property type="match status" value="1"/>
</dbReference>
<evidence type="ECO:0000256" key="3">
    <source>
        <dbReference type="ARBA" id="ARBA00020170"/>
    </source>
</evidence>
<dbReference type="EMBL" id="JBHSGU010000001">
    <property type="protein sequence ID" value="MFC4698795.1"/>
    <property type="molecule type" value="Genomic_DNA"/>
</dbReference>